<feature type="transmembrane region" description="Helical" evidence="1">
    <location>
        <begin position="578"/>
        <end position="600"/>
    </location>
</feature>
<feature type="transmembrane region" description="Helical" evidence="1">
    <location>
        <begin position="174"/>
        <end position="199"/>
    </location>
</feature>
<name>A0A6A6GSI3_VIRVR</name>
<protein>
    <submittedName>
        <fullName evidence="2">Uncharacterized protein</fullName>
    </submittedName>
</protein>
<evidence type="ECO:0000256" key="1">
    <source>
        <dbReference type="SAM" id="Phobius"/>
    </source>
</evidence>
<dbReference type="OrthoDB" id="5342924at2759"/>
<organism evidence="2 3">
    <name type="scientific">Viridothelium virens</name>
    <name type="common">Speckled blister lichen</name>
    <name type="synonym">Trypethelium virens</name>
    <dbReference type="NCBI Taxonomy" id="1048519"/>
    <lineage>
        <taxon>Eukaryota</taxon>
        <taxon>Fungi</taxon>
        <taxon>Dikarya</taxon>
        <taxon>Ascomycota</taxon>
        <taxon>Pezizomycotina</taxon>
        <taxon>Dothideomycetes</taxon>
        <taxon>Dothideomycetes incertae sedis</taxon>
        <taxon>Trypetheliales</taxon>
        <taxon>Trypetheliaceae</taxon>
        <taxon>Viridothelium</taxon>
    </lineage>
</organism>
<reference evidence="2" key="1">
    <citation type="journal article" date="2020" name="Stud. Mycol.">
        <title>101 Dothideomycetes genomes: a test case for predicting lifestyles and emergence of pathogens.</title>
        <authorList>
            <person name="Haridas S."/>
            <person name="Albert R."/>
            <person name="Binder M."/>
            <person name="Bloem J."/>
            <person name="Labutti K."/>
            <person name="Salamov A."/>
            <person name="Andreopoulos B."/>
            <person name="Baker S."/>
            <person name="Barry K."/>
            <person name="Bills G."/>
            <person name="Bluhm B."/>
            <person name="Cannon C."/>
            <person name="Castanera R."/>
            <person name="Culley D."/>
            <person name="Daum C."/>
            <person name="Ezra D."/>
            <person name="Gonzalez J."/>
            <person name="Henrissat B."/>
            <person name="Kuo A."/>
            <person name="Liang C."/>
            <person name="Lipzen A."/>
            <person name="Lutzoni F."/>
            <person name="Magnuson J."/>
            <person name="Mondo S."/>
            <person name="Nolan M."/>
            <person name="Ohm R."/>
            <person name="Pangilinan J."/>
            <person name="Park H.-J."/>
            <person name="Ramirez L."/>
            <person name="Alfaro M."/>
            <person name="Sun H."/>
            <person name="Tritt A."/>
            <person name="Yoshinaga Y."/>
            <person name="Zwiers L.-H."/>
            <person name="Turgeon B."/>
            <person name="Goodwin S."/>
            <person name="Spatafora J."/>
            <person name="Crous P."/>
            <person name="Grigoriev I."/>
        </authorList>
    </citation>
    <scope>NUCLEOTIDE SEQUENCE</scope>
    <source>
        <strain evidence="2">Tuck. ex Michener</strain>
    </source>
</reference>
<keyword evidence="1" id="KW-1133">Transmembrane helix</keyword>
<keyword evidence="1" id="KW-0472">Membrane</keyword>
<dbReference type="AlphaFoldDB" id="A0A6A6GSI3"/>
<evidence type="ECO:0000313" key="3">
    <source>
        <dbReference type="Proteomes" id="UP000800092"/>
    </source>
</evidence>
<dbReference type="Proteomes" id="UP000800092">
    <property type="component" value="Unassembled WGS sequence"/>
</dbReference>
<feature type="transmembrane region" description="Helical" evidence="1">
    <location>
        <begin position="139"/>
        <end position="162"/>
    </location>
</feature>
<evidence type="ECO:0000313" key="2">
    <source>
        <dbReference type="EMBL" id="KAF2228705.1"/>
    </source>
</evidence>
<keyword evidence="3" id="KW-1185">Reference proteome</keyword>
<feature type="transmembrane region" description="Helical" evidence="1">
    <location>
        <begin position="72"/>
        <end position="97"/>
    </location>
</feature>
<gene>
    <name evidence="2" type="ORF">EV356DRAFT_48170</name>
</gene>
<feature type="transmembrane region" description="Helical" evidence="1">
    <location>
        <begin position="219"/>
        <end position="238"/>
    </location>
</feature>
<keyword evidence="1" id="KW-0812">Transmembrane</keyword>
<sequence>MSYEMIPTDRASRRDVSKASRKGTLSHSIIVHIRVILRSLGLQIVKPFKSWRGPENPKIAIRQGRSVATARASVHFVPVAACLVILIYNFRVVFVWYDSGCVALQFVAKLHEVLMQASVAAIVLGYIRHHLTGETALPFGALLAGSQIYSASSLVSLEFWGTVTAPLLGMRHRIVYFILVSVGVLLGSTVGPASAILMLPRQMQTRIGSFNYFINETKLFPLQITASNVGSAWVSVWLRKLSKANVRRNLGAVEQFFQQDLPDYLTAVFADFPEPVKTNISYAYSEDLDTSVEYTVCSPGLCIPTCHEYDTSGSVGLGENLEYASGLMRTYLSKQPCFRTHCALQDVQGNQNASYLQLLPGQPSNLSMTKGDFLRSYDAAGDAHLTWLPPPESLRGNYSIIAVYAPHRSGAGKDSAWTCGLQAAWRPSRLKTVVDSLGIHTLSGELIDPDGPQWGKSSVMPAELEPEPAEAWPEAIVSIDPDWATTSTVVNSSVDGAGLPFAVTLQDLFRQLESSWSEVPLDLSLAPTVGTVVATAMSSLNASALDPGPIRQKPGLTEVKVEVFAAGTGYSITTVPDILAAVVLCLYCLFALTFMAWSLWTGQSSNSWDSIAELVALGLNSRALAQLKNTSAGVETMTVFQEPIRILENKEQSVEIVFENDQDLKNTHRTIKVNQAY</sequence>
<accession>A0A6A6GSI3</accession>
<proteinExistence type="predicted"/>
<dbReference type="EMBL" id="ML991898">
    <property type="protein sequence ID" value="KAF2228705.1"/>
    <property type="molecule type" value="Genomic_DNA"/>
</dbReference>